<evidence type="ECO:0008006" key="3">
    <source>
        <dbReference type="Google" id="ProtNLM"/>
    </source>
</evidence>
<reference evidence="1 2" key="1">
    <citation type="submission" date="2017-05" db="EMBL/GenBank/DDBJ databases">
        <authorList>
            <person name="Varghese N."/>
            <person name="Submissions S."/>
        </authorList>
    </citation>
    <scope>NUCLEOTIDE SEQUENCE [LARGE SCALE GENOMIC DNA]</scope>
    <source>
        <strain evidence="1 2">DSM 15522</strain>
    </source>
</reference>
<sequence>MKCSCRKAEKISSLRKDEVKELVAFLKRFPEVANLVLELVNSFRPTESEDKRWKRVFLAIKDMVSFSELPLIEIERLLDLLERFFVKGSDKRRGDFLEVLVSETGPFFFNERSRRLNQCRLFKGRKKISDKEIDVAFVSRNFMELHECKSNMIRQWRDPLTARNKRGKKLIFMDSLVDVCGDERKVFPCCTGFEGKLAVRYLEKLFESYGFNNVRVVGREKITGGLVDRKTQKS</sequence>
<dbReference type="Proteomes" id="UP001157911">
    <property type="component" value="Unassembled WGS sequence"/>
</dbReference>
<organism evidence="1 2">
    <name type="scientific">Desulfurobacterium pacificum</name>
    <dbReference type="NCBI Taxonomy" id="240166"/>
    <lineage>
        <taxon>Bacteria</taxon>
        <taxon>Pseudomonadati</taxon>
        <taxon>Aquificota</taxon>
        <taxon>Aquificia</taxon>
        <taxon>Desulfurobacteriales</taxon>
        <taxon>Desulfurobacteriaceae</taxon>
        <taxon>Desulfurobacterium</taxon>
    </lineage>
</organism>
<accession>A0ABY1NRN1</accession>
<name>A0ABY1NRN1_9BACT</name>
<keyword evidence="2" id="KW-1185">Reference proteome</keyword>
<gene>
    <name evidence="1" type="ORF">SAMN06265339_1460</name>
</gene>
<dbReference type="RefSeq" id="WP_283400906.1">
    <property type="nucleotide sequence ID" value="NZ_FXUB01000004.1"/>
</dbReference>
<protein>
    <recommendedName>
        <fullName evidence="3">Restriction endonuclease type IV Mrr domain-containing protein</fullName>
    </recommendedName>
</protein>
<proteinExistence type="predicted"/>
<evidence type="ECO:0000313" key="2">
    <source>
        <dbReference type="Proteomes" id="UP001157911"/>
    </source>
</evidence>
<comment type="caution">
    <text evidence="1">The sequence shown here is derived from an EMBL/GenBank/DDBJ whole genome shotgun (WGS) entry which is preliminary data.</text>
</comment>
<evidence type="ECO:0000313" key="1">
    <source>
        <dbReference type="EMBL" id="SMP15870.1"/>
    </source>
</evidence>
<dbReference type="EMBL" id="FXUB01000004">
    <property type="protein sequence ID" value="SMP15870.1"/>
    <property type="molecule type" value="Genomic_DNA"/>
</dbReference>